<dbReference type="STRING" id="1844972.A7K91_19770"/>
<dbReference type="Gene3D" id="2.60.120.200">
    <property type="match status" value="1"/>
</dbReference>
<dbReference type="PANTHER" id="PTHR43308">
    <property type="entry name" value="OUTER MEMBRANE PROTEIN ALPHA-RELATED"/>
    <property type="match status" value="1"/>
</dbReference>
<protein>
    <recommendedName>
        <fullName evidence="1">SLH domain-containing protein</fullName>
    </recommendedName>
</protein>
<feature type="domain" description="SLH" evidence="1">
    <location>
        <begin position="1466"/>
        <end position="1526"/>
    </location>
</feature>
<dbReference type="InterPro" id="IPR013320">
    <property type="entry name" value="ConA-like_dom_sf"/>
</dbReference>
<dbReference type="InterPro" id="IPR001119">
    <property type="entry name" value="SLH_dom"/>
</dbReference>
<comment type="caution">
    <text evidence="2">The sequence shown here is derived from an EMBL/GenBank/DDBJ whole genome shotgun (WGS) entry which is preliminary data.</text>
</comment>
<reference evidence="2 3" key="1">
    <citation type="submission" date="2016-05" db="EMBL/GenBank/DDBJ databases">
        <title>Paenibacillus oryzae. sp. nov., isolated from the rice root.</title>
        <authorList>
            <person name="Zhang J."/>
            <person name="Zhang X."/>
        </authorList>
    </citation>
    <scope>NUCLEOTIDE SEQUENCE [LARGE SCALE GENOMIC DNA]</scope>
    <source>
        <strain evidence="2 3">1DrF-4</strain>
    </source>
</reference>
<evidence type="ECO:0000313" key="3">
    <source>
        <dbReference type="Proteomes" id="UP000092024"/>
    </source>
</evidence>
<dbReference type="OrthoDB" id="283370at2"/>
<dbReference type="CDD" id="cd01951">
    <property type="entry name" value="lectin_L-type"/>
    <property type="match status" value="1"/>
</dbReference>
<dbReference type="EMBL" id="LYPA01000021">
    <property type="protein sequence ID" value="OBR69126.1"/>
    <property type="molecule type" value="Genomic_DNA"/>
</dbReference>
<dbReference type="Pfam" id="PF00395">
    <property type="entry name" value="SLH"/>
    <property type="match status" value="3"/>
</dbReference>
<organism evidence="2 3">
    <name type="scientific">Paenibacillus oryzae</name>
    <dbReference type="NCBI Taxonomy" id="1844972"/>
    <lineage>
        <taxon>Bacteria</taxon>
        <taxon>Bacillati</taxon>
        <taxon>Bacillota</taxon>
        <taxon>Bacilli</taxon>
        <taxon>Bacillales</taxon>
        <taxon>Paenibacillaceae</taxon>
        <taxon>Paenibacillus</taxon>
    </lineage>
</organism>
<evidence type="ECO:0000259" key="1">
    <source>
        <dbReference type="PROSITE" id="PS51272"/>
    </source>
</evidence>
<proteinExistence type="predicted"/>
<dbReference type="PROSITE" id="PS51272">
    <property type="entry name" value="SLH"/>
    <property type="match status" value="3"/>
</dbReference>
<keyword evidence="3" id="KW-1185">Reference proteome</keyword>
<dbReference type="InterPro" id="IPR051465">
    <property type="entry name" value="Cell_Envelope_Struct_Comp"/>
</dbReference>
<dbReference type="SUPFAM" id="SSF49899">
    <property type="entry name" value="Concanavalin A-like lectins/glucanases"/>
    <property type="match status" value="1"/>
</dbReference>
<feature type="domain" description="SLH" evidence="1">
    <location>
        <begin position="1527"/>
        <end position="1590"/>
    </location>
</feature>
<dbReference type="InterPro" id="IPR046780">
    <property type="entry name" value="aBig_2"/>
</dbReference>
<feature type="domain" description="SLH" evidence="1">
    <location>
        <begin position="1396"/>
        <end position="1465"/>
    </location>
</feature>
<accession>A0A1A5YU11</accession>
<dbReference type="InterPro" id="IPR056573">
    <property type="entry name" value="Lectin_L-type_dom"/>
</dbReference>
<name>A0A1A5YU11_9BACL</name>
<dbReference type="Proteomes" id="UP000092024">
    <property type="component" value="Unassembled WGS sequence"/>
</dbReference>
<gene>
    <name evidence="2" type="ORF">A7K91_19770</name>
</gene>
<sequence length="1627" mass="174467">MYSRQEHASPVFRKLGMFILAILLVWTAAPLSPAKASTEPEVLPIYVGVNQFNHLGNEANVSADGTRGLLFPANSVGRTNAATTANGRLRVVPVTNGSSGIVVRTNKIKLDGGFSTYFVMHLNGSTSLDNTSFPGPADGLTFIIQDNPQPLIGGIGEGVGFNGIPNSIGVEFDTWKNEGPMDQGYYYDPNSAFSRTNKYHPVTNPTGPTADHVAIVVNGVNTHAQGSGDVVDNLQGANFRLYDYANNNAYIHVWVDYDDDGNLKTTYGLSANRTNPNNRSISRNVGKSLMDKEVYVGFGASTGGANSHHDILGWYFKNSYVEGGLDPNGNYKQGPIAVKVDKDASSDGSVTGLDIKVKGNNPNVNLPDEEVDIYINNQLVDGEFITDNTGKLIYTFDESSHLQAGNNIIKVITRGGGTSGNASVIQTVKPENDDIVVSVTERGVVTADHVPSDVTVTLYNENNEVIAKANPNSNGTARIVLTTAQKEKLAEAAEIKVGYSKAGEAPSVKVPVTPLNRSDAPEEDSVVTNATDNTVTVKKVPPGTTVNVYDENDEVIGTGTNGGPTEQDIVITINTPTVLKEDDNVKVSIEEDQKTESERVPSVAKLVSESPAPDKITANATDNKVTVKDVPPGTTVNVYDNNGELIGTATNNGSTDEDVVVNITAPHVLQENDIVNVTFTLPKGLESSRVPSPVMLESEKPAANDVFANATDNTVTVKRIPPGTTVNVYNENDVLIGTATNNGSSEEDIVVDIQEPVTLNKGDKVKISTKEEGKIESKRTITEAELVSDTPDQDKIAANATDNKVTVKVVPPGTTVNVYNENGELIGTATNTDSTVGEVVVTITEPHVLQENDIVNVTFTMPDSLESQPVPSQAKLDSDTPAPNDVLVSISKGTVTVEEVPEGATVIIYDENGEEWKKGTNPGSEKGPVVISELDLQPGTKMTVTIIERNKFESKPLSVEAAFTSEEAIDDALKKLQIGYHEEDTWESVTHPVFIVSAGANNTQIQWTSSKPASIEIVSPEDNTIETKVHRRNKDESVILTASISKNGVTKTKTFLLIVKADNVTKSTVTNYRTVKVVGGSSEEVQENTPIDRISISNGVKIDKAILDAAAAARFVNDARTRNGVSTIFVDEIAGDEPGEIAVEVPRQSVDLLSGNGNTLDVRTEYATVSIAANVLEQMANNYLDLFFRLIPVKDTNQQAQISTDITNEQVVKTAAGNRDIVVLGSSLEIETNYRDYATKLFLPFAKNGITLPAENVSDFLTSLRVFVEHSDGEKVVKTGTVIYNGDTPIGLEIEINKFSVFTIVQLKNRPVFGPIVIAPAAPSTETKPQGVDQVKKASVDADKGIITLDLASGSKGVDKSGFTVKVGNQTVEIKEISISGDQVTITLKDSIPSGYEAIISYNPGSGSATGDLTAFTDLKVSNPAHHIAYIKGFPDGTFRPDKTVTRAEMSAILARNKNLAESVPYQELYPDVPQGHWAASSIEQLKDAGLLIGDSNGNFRPGDRITRAEMAMVAARWLNADLEAEIQSPFGDVSNSHWAAAAIAAVSEAGVMIGFEDGTFELNKYVTRAQAVTIMNRLLGRGPLTGVPAPTWPDSGSHWASEHIEEASQDHDYTYLPDGKELLYQN</sequence>
<evidence type="ECO:0000313" key="2">
    <source>
        <dbReference type="EMBL" id="OBR69126.1"/>
    </source>
</evidence>
<dbReference type="Pfam" id="PF20578">
    <property type="entry name" value="aBig_2"/>
    <property type="match status" value="1"/>
</dbReference>
<dbReference type="Pfam" id="PF18483">
    <property type="entry name" value="Lectin_L-type_dom"/>
    <property type="match status" value="1"/>
</dbReference>
<dbReference type="RefSeq" id="WP_068678662.1">
    <property type="nucleotide sequence ID" value="NZ_LYPA01000021.1"/>
</dbReference>